<dbReference type="InterPro" id="IPR017850">
    <property type="entry name" value="Alkaline_phosphatase_core_sf"/>
</dbReference>
<name>A0A7W7XBG2_9ACTN</name>
<dbReference type="PANTHER" id="PTHR10151:SF120">
    <property type="entry name" value="BIS(5'-ADENOSYL)-TRIPHOSPHATASE"/>
    <property type="match status" value="1"/>
</dbReference>
<accession>A0A7W7XBG2</accession>
<reference evidence="1 2" key="1">
    <citation type="submission" date="2020-08" db="EMBL/GenBank/DDBJ databases">
        <title>Genomic Encyclopedia of Type Strains, Phase III (KMG-III): the genomes of soil and plant-associated and newly described type strains.</title>
        <authorList>
            <person name="Whitman W."/>
        </authorList>
    </citation>
    <scope>NUCLEOTIDE SEQUENCE [LARGE SCALE GENOMIC DNA]</scope>
    <source>
        <strain evidence="1 2">SFB5A</strain>
    </source>
</reference>
<gene>
    <name evidence="1" type="ORF">GGE06_002031</name>
</gene>
<dbReference type="Gene3D" id="3.40.720.10">
    <property type="entry name" value="Alkaline Phosphatase, subunit A"/>
    <property type="match status" value="1"/>
</dbReference>
<comment type="caution">
    <text evidence="1">The sequence shown here is derived from an EMBL/GenBank/DDBJ whole genome shotgun (WGS) entry which is preliminary data.</text>
</comment>
<dbReference type="RefSeq" id="WP_116156856.1">
    <property type="nucleotide sequence ID" value="NZ_JACHJY010000002.1"/>
</dbReference>
<dbReference type="GO" id="GO:0016787">
    <property type="term" value="F:hydrolase activity"/>
    <property type="evidence" value="ECO:0007669"/>
    <property type="project" value="UniProtKB-ARBA"/>
</dbReference>
<dbReference type="EMBL" id="JACHJY010000002">
    <property type="protein sequence ID" value="MBB4981123.1"/>
    <property type="molecule type" value="Genomic_DNA"/>
</dbReference>
<dbReference type="Pfam" id="PF01663">
    <property type="entry name" value="Phosphodiest"/>
    <property type="match status" value="1"/>
</dbReference>
<dbReference type="SUPFAM" id="SSF53649">
    <property type="entry name" value="Alkaline phosphatase-like"/>
    <property type="match status" value="1"/>
</dbReference>
<proteinExistence type="predicted"/>
<dbReference type="InterPro" id="IPR002591">
    <property type="entry name" value="Phosphodiest/P_Trfase"/>
</dbReference>
<evidence type="ECO:0000313" key="1">
    <source>
        <dbReference type="EMBL" id="MBB4981123.1"/>
    </source>
</evidence>
<dbReference type="AlphaFoldDB" id="A0A7W7XBG2"/>
<sequence length="462" mass="51022">MTSHRPPRPLLVLDVAALTPRLLDCMPRLATLARSGSWAHLGTVLPAVTCAAQSTFLTGTLPAEHGAVGNGWYFRELGEVLLWRQHNGLVRGDKLWDAARRAHPGYTVANVCWWYAMGAETDIAVTPRPVYRADGRKEPDCYTRPPRLHDELTRALGTFPLFRFWGPGAGIDSSRWIAEATRHIMRSSAPDLVLSYLPHLDYDLQRYGPDDPRSQRAAAELDSVITPLVDDAEAEGRTVVVLSEYGITRVSRPVDINRALRRAGLLEVHTQEGMEYLDPAASRAFAVADHQVAHVYVRRPEDLEAARGVLLALDGVERLLDDGGKKDHGLDHPRSGDLVAVAEPGAWFTYYYWLDDAAAPDFARTVEIHRKPGYDPAELFLDPLDPWVRARAMWVLARKKLGMRYRMAVVPLDPSPVRGSHGRLPEDPDDGPVIVCSASGAVCGQVEATDVKPLLLRLAGLG</sequence>
<dbReference type="PANTHER" id="PTHR10151">
    <property type="entry name" value="ECTONUCLEOTIDE PYROPHOSPHATASE/PHOSPHODIESTERASE"/>
    <property type="match status" value="1"/>
</dbReference>
<dbReference type="Proteomes" id="UP000582643">
    <property type="component" value="Unassembled WGS sequence"/>
</dbReference>
<keyword evidence="2" id="KW-1185">Reference proteome</keyword>
<organism evidence="1 2">
    <name type="scientific">Streptomyces nymphaeiformis</name>
    <dbReference type="NCBI Taxonomy" id="2663842"/>
    <lineage>
        <taxon>Bacteria</taxon>
        <taxon>Bacillati</taxon>
        <taxon>Actinomycetota</taxon>
        <taxon>Actinomycetes</taxon>
        <taxon>Kitasatosporales</taxon>
        <taxon>Streptomycetaceae</taxon>
        <taxon>Streptomyces</taxon>
    </lineage>
</organism>
<protein>
    <submittedName>
        <fullName evidence="1">Putative AlkP superfamily pyrophosphatase or phosphodiesterase</fullName>
    </submittedName>
</protein>
<evidence type="ECO:0000313" key="2">
    <source>
        <dbReference type="Proteomes" id="UP000582643"/>
    </source>
</evidence>